<comment type="catalytic activity">
    <reaction evidence="1 10">
        <text>UDP-alpha-D-glucose = UDP-alpha-D-galactose</text>
        <dbReference type="Rhea" id="RHEA:22168"/>
        <dbReference type="ChEBI" id="CHEBI:58885"/>
        <dbReference type="ChEBI" id="CHEBI:66914"/>
        <dbReference type="EC" id="5.1.3.2"/>
    </reaction>
</comment>
<dbReference type="EC" id="5.1.3.2" evidence="5 10"/>
<dbReference type="SUPFAM" id="SSF51735">
    <property type="entry name" value="NAD(P)-binding Rossmann-fold domains"/>
    <property type="match status" value="1"/>
</dbReference>
<evidence type="ECO:0000256" key="6">
    <source>
        <dbReference type="ARBA" id="ARBA00018569"/>
    </source>
</evidence>
<organism evidence="12">
    <name type="scientific">Salmonella enterica</name>
    <name type="common">Salmonella choleraesuis</name>
    <dbReference type="NCBI Taxonomy" id="28901"/>
    <lineage>
        <taxon>Bacteria</taxon>
        <taxon>Pseudomonadati</taxon>
        <taxon>Pseudomonadota</taxon>
        <taxon>Gammaproteobacteria</taxon>
        <taxon>Enterobacterales</taxon>
        <taxon>Enterobacteriaceae</taxon>
        <taxon>Salmonella</taxon>
    </lineage>
</organism>
<reference evidence="12" key="1">
    <citation type="journal article" date="2018" name="Genome Biol.">
        <title>SKESA: strategic k-mer extension for scrupulous assemblies.</title>
        <authorList>
            <person name="Souvorov A."/>
            <person name="Agarwala R."/>
            <person name="Lipman D.J."/>
        </authorList>
    </citation>
    <scope>NUCLEOTIDE SEQUENCE</scope>
    <source>
        <strain evidence="12">MA.JE_S09-001881</strain>
    </source>
</reference>
<dbReference type="CDD" id="cd05247">
    <property type="entry name" value="UDP_G4E_1_SDR_e"/>
    <property type="match status" value="1"/>
</dbReference>
<reference evidence="12" key="2">
    <citation type="submission" date="2020-02" db="EMBL/GenBank/DDBJ databases">
        <authorList>
            <consortium name="NCBI Pathogen Detection Project"/>
        </authorList>
    </citation>
    <scope>NUCLEOTIDE SEQUENCE</scope>
    <source>
        <strain evidence="12">MA.JE_S09-001881</strain>
    </source>
</reference>
<dbReference type="Pfam" id="PF01370">
    <property type="entry name" value="Epimerase"/>
    <property type="match status" value="1"/>
</dbReference>
<evidence type="ECO:0000259" key="11">
    <source>
        <dbReference type="Pfam" id="PF01370"/>
    </source>
</evidence>
<dbReference type="PANTHER" id="PTHR43725:SF47">
    <property type="entry name" value="UDP-GLUCOSE 4-EPIMERASE"/>
    <property type="match status" value="1"/>
</dbReference>
<feature type="domain" description="NAD-dependent epimerase/dehydratase" evidence="11">
    <location>
        <begin position="3"/>
        <end position="262"/>
    </location>
</feature>
<dbReference type="EMBL" id="DAAVPB010000002">
    <property type="protein sequence ID" value="HAF6368022.1"/>
    <property type="molecule type" value="Genomic_DNA"/>
</dbReference>
<proteinExistence type="inferred from homology"/>
<dbReference type="AlphaFoldDB" id="A0A750KP41"/>
<comment type="subunit">
    <text evidence="10">Homodimer.</text>
</comment>
<evidence type="ECO:0000256" key="3">
    <source>
        <dbReference type="ARBA" id="ARBA00004947"/>
    </source>
</evidence>
<sequence>MAILVTGGAGYIGSHTTLALLEAGYQVIIVDNLTTSHFDSVLRLQKLAGEVTGFYVGDIRDKHFLHSVFSSNNIESVIHFAGLKSVGESVVLPIKYYDNNVSGTLNLISEMIQHNIHHLIFSSSATVYGNPEKIPLEECSRIGGTTNPYGTTKLMVEQILDDVTAVYPEFRTTILRYFNPVGAHPSGEIGEDPNGIPNNLMPYICQVAIGKHKQLSVLGSDYPTKDGTGVRDYIHVMDLAEGHVAALERRNEGPNHKVYNLGTGTGYSVLEVLNAFERVTSCAVPYILSERRPGDIAECWSDPTKAQKELGWKAQRGLEDMIRDAWNWQQKNPNGYKKPDS</sequence>
<dbReference type="UniPathway" id="UPA00214"/>
<evidence type="ECO:0000256" key="9">
    <source>
        <dbReference type="ARBA" id="ARBA00023235"/>
    </source>
</evidence>
<dbReference type="PANTHER" id="PTHR43725">
    <property type="entry name" value="UDP-GLUCOSE 4-EPIMERASE"/>
    <property type="match status" value="1"/>
</dbReference>
<comment type="cofactor">
    <cofactor evidence="2 10">
        <name>NAD(+)</name>
        <dbReference type="ChEBI" id="CHEBI:57540"/>
    </cofactor>
</comment>
<dbReference type="GO" id="GO:0006012">
    <property type="term" value="P:galactose metabolic process"/>
    <property type="evidence" value="ECO:0007669"/>
    <property type="project" value="UniProtKB-UniPathway"/>
</dbReference>
<evidence type="ECO:0000256" key="2">
    <source>
        <dbReference type="ARBA" id="ARBA00001911"/>
    </source>
</evidence>
<evidence type="ECO:0000256" key="8">
    <source>
        <dbReference type="ARBA" id="ARBA00023144"/>
    </source>
</evidence>
<evidence type="ECO:0000256" key="1">
    <source>
        <dbReference type="ARBA" id="ARBA00000083"/>
    </source>
</evidence>
<evidence type="ECO:0000256" key="4">
    <source>
        <dbReference type="ARBA" id="ARBA00007637"/>
    </source>
</evidence>
<gene>
    <name evidence="12" type="primary">galE</name>
    <name evidence="12" type="ORF">G8N11_000826</name>
</gene>
<dbReference type="InterPro" id="IPR036291">
    <property type="entry name" value="NAD(P)-bd_dom_sf"/>
</dbReference>
<dbReference type="Gene3D" id="3.90.25.10">
    <property type="entry name" value="UDP-galactose 4-epimerase, domain 1"/>
    <property type="match status" value="1"/>
</dbReference>
<keyword evidence="7 10" id="KW-0520">NAD</keyword>
<dbReference type="NCBIfam" id="NF007956">
    <property type="entry name" value="PRK10675.1"/>
    <property type="match status" value="1"/>
</dbReference>
<dbReference type="InterPro" id="IPR005886">
    <property type="entry name" value="UDP_G4E"/>
</dbReference>
<evidence type="ECO:0000313" key="12">
    <source>
        <dbReference type="EMBL" id="HAF6368022.1"/>
    </source>
</evidence>
<name>A0A750KP41_SALER</name>
<dbReference type="NCBIfam" id="TIGR01179">
    <property type="entry name" value="galE"/>
    <property type="match status" value="1"/>
</dbReference>
<evidence type="ECO:0000256" key="10">
    <source>
        <dbReference type="RuleBase" id="RU366046"/>
    </source>
</evidence>
<keyword evidence="10" id="KW-0119">Carbohydrate metabolism</keyword>
<keyword evidence="9 10" id="KW-0413">Isomerase</keyword>
<comment type="pathway">
    <text evidence="3 10">Carbohydrate metabolism; galactose metabolism.</text>
</comment>
<comment type="similarity">
    <text evidence="4 10">Belongs to the NAD(P)-dependent epimerase/dehydratase family.</text>
</comment>
<evidence type="ECO:0000256" key="7">
    <source>
        <dbReference type="ARBA" id="ARBA00023027"/>
    </source>
</evidence>
<comment type="caution">
    <text evidence="12">The sequence shown here is derived from an EMBL/GenBank/DDBJ whole genome shotgun (WGS) entry which is preliminary data.</text>
</comment>
<dbReference type="InterPro" id="IPR001509">
    <property type="entry name" value="Epimerase_deHydtase"/>
</dbReference>
<dbReference type="GO" id="GO:0003978">
    <property type="term" value="F:UDP-glucose 4-epimerase activity"/>
    <property type="evidence" value="ECO:0007669"/>
    <property type="project" value="UniProtKB-UniRule"/>
</dbReference>
<accession>A0A750KP41</accession>
<evidence type="ECO:0000256" key="5">
    <source>
        <dbReference type="ARBA" id="ARBA00013189"/>
    </source>
</evidence>
<dbReference type="PRINTS" id="PR01713">
    <property type="entry name" value="NUCEPIMERASE"/>
</dbReference>
<dbReference type="GO" id="GO:0005829">
    <property type="term" value="C:cytosol"/>
    <property type="evidence" value="ECO:0007669"/>
    <property type="project" value="TreeGrafter"/>
</dbReference>
<dbReference type="Gene3D" id="3.40.50.720">
    <property type="entry name" value="NAD(P)-binding Rossmann-like Domain"/>
    <property type="match status" value="1"/>
</dbReference>
<keyword evidence="8" id="KW-0299">Galactose metabolism</keyword>
<protein>
    <recommendedName>
        <fullName evidence="6 10">UDP-glucose 4-epimerase</fullName>
        <ecNumber evidence="5 10">5.1.3.2</ecNumber>
    </recommendedName>
</protein>